<dbReference type="Proteomes" id="UP000596661">
    <property type="component" value="Chromosome 8"/>
</dbReference>
<organism evidence="1 2">
    <name type="scientific">Cannabis sativa</name>
    <name type="common">Hemp</name>
    <name type="synonym">Marijuana</name>
    <dbReference type="NCBI Taxonomy" id="3483"/>
    <lineage>
        <taxon>Eukaryota</taxon>
        <taxon>Viridiplantae</taxon>
        <taxon>Streptophyta</taxon>
        <taxon>Embryophyta</taxon>
        <taxon>Tracheophyta</taxon>
        <taxon>Spermatophyta</taxon>
        <taxon>Magnoliopsida</taxon>
        <taxon>eudicotyledons</taxon>
        <taxon>Gunneridae</taxon>
        <taxon>Pentapetalae</taxon>
        <taxon>rosids</taxon>
        <taxon>fabids</taxon>
        <taxon>Rosales</taxon>
        <taxon>Cannabaceae</taxon>
        <taxon>Cannabis</taxon>
    </lineage>
</organism>
<dbReference type="PANTHER" id="PTHR46250">
    <property type="entry name" value="MYB/SANT-LIKE DNA-BINDING DOMAIN PROTEIN-RELATED"/>
    <property type="match status" value="1"/>
</dbReference>
<dbReference type="Gramene" id="evm.model.08.979">
    <property type="protein sequence ID" value="cds.evm.model.08.979"/>
    <property type="gene ID" value="evm.TU.08.979"/>
</dbReference>
<sequence length="110" mass="12257">MCVVAAKSVFDDWIKSHPNARGLRNKTLSHYDDFVFIFGKDRSIGQGAMRFFETMDEIDKEADNDQQSEFDPFAPIDGLVGNATDSHTMNKFGDIQAATGDSIGRIVDCF</sequence>
<protein>
    <submittedName>
        <fullName evidence="1">Uncharacterized protein</fullName>
    </submittedName>
</protein>
<dbReference type="PANTHER" id="PTHR46250:SF18">
    <property type="entry name" value="MYB_SANT-LIKE DOMAIN-CONTAINING PROTEIN"/>
    <property type="match status" value="1"/>
</dbReference>
<accession>A0A803QCZ6</accession>
<proteinExistence type="predicted"/>
<reference evidence="1" key="2">
    <citation type="submission" date="2021-03" db="UniProtKB">
        <authorList>
            <consortium name="EnsemblPlants"/>
        </authorList>
    </citation>
    <scope>IDENTIFICATION</scope>
</reference>
<keyword evidence="2" id="KW-1185">Reference proteome</keyword>
<evidence type="ECO:0000313" key="1">
    <source>
        <dbReference type="EnsemblPlants" id="cds.evm.model.08.979"/>
    </source>
</evidence>
<dbReference type="EnsemblPlants" id="evm.model.08.979">
    <property type="protein sequence ID" value="cds.evm.model.08.979"/>
    <property type="gene ID" value="evm.TU.08.979"/>
</dbReference>
<name>A0A803QCZ6_CANSA</name>
<dbReference type="EMBL" id="UZAU01000694">
    <property type="status" value="NOT_ANNOTATED_CDS"/>
    <property type="molecule type" value="Genomic_DNA"/>
</dbReference>
<dbReference type="AlphaFoldDB" id="A0A803QCZ6"/>
<reference evidence="1" key="1">
    <citation type="submission" date="2018-11" db="EMBL/GenBank/DDBJ databases">
        <authorList>
            <person name="Grassa J C."/>
        </authorList>
    </citation>
    <scope>NUCLEOTIDE SEQUENCE [LARGE SCALE GENOMIC DNA]</scope>
</reference>
<evidence type="ECO:0000313" key="2">
    <source>
        <dbReference type="Proteomes" id="UP000596661"/>
    </source>
</evidence>